<keyword evidence="9" id="KW-1185">Reference proteome</keyword>
<dbReference type="EMBL" id="CAJOBJ010061106">
    <property type="protein sequence ID" value="CAF4418136.1"/>
    <property type="molecule type" value="Genomic_DNA"/>
</dbReference>
<gene>
    <name evidence="7" type="ORF">BYL167_LOCUS34124</name>
    <name evidence="6" type="ORF">GIL414_LOCUS30951</name>
    <name evidence="5" type="ORF">OVN521_LOCUS11247</name>
    <name evidence="4" type="ORF">UXM345_LOCUS4066</name>
</gene>
<dbReference type="EMBL" id="CAJOBH010068300">
    <property type="protein sequence ID" value="CAF4459396.1"/>
    <property type="molecule type" value="Genomic_DNA"/>
</dbReference>
<keyword evidence="1 2" id="KW-0732">Signal</keyword>
<evidence type="ECO:0000313" key="5">
    <source>
        <dbReference type="EMBL" id="CAF3933150.1"/>
    </source>
</evidence>
<sequence length="202" mass="22286">MTFKLLALIVFITIVESVSTVGIFEQCAGAPLNPTFQRCDPGLVCYAKSPFYANCQLPNNCPSSWACTVVESASTVISTPRTILANQPCDTQSYTVCAFGTTCLQRTPTESECRSQCQTGWECDRAVAKEFEQCGGEGYFGVTRCASGLRCYTRSRWYAHCARTCKAVVLFPTVCIISLIPRDIARQQKYQHTPIQMPIGTD</sequence>
<evidence type="ECO:0000259" key="3">
    <source>
        <dbReference type="PROSITE" id="PS51164"/>
    </source>
</evidence>
<organism evidence="4 8">
    <name type="scientific">Rotaria magnacalcarata</name>
    <dbReference type="NCBI Taxonomy" id="392030"/>
    <lineage>
        <taxon>Eukaryota</taxon>
        <taxon>Metazoa</taxon>
        <taxon>Spiralia</taxon>
        <taxon>Gnathifera</taxon>
        <taxon>Rotifera</taxon>
        <taxon>Eurotatoria</taxon>
        <taxon>Bdelloidea</taxon>
        <taxon>Philodinida</taxon>
        <taxon>Philodinidae</taxon>
        <taxon>Rotaria</taxon>
    </lineage>
</organism>
<dbReference type="InterPro" id="IPR000254">
    <property type="entry name" value="CBD"/>
</dbReference>
<accession>A0A819B836</accession>
<comment type="caution">
    <text evidence="4">The sequence shown here is derived from an EMBL/GenBank/DDBJ whole genome shotgun (WGS) entry which is preliminary data.</text>
</comment>
<dbReference type="EMBL" id="CAJOBF010000274">
    <property type="protein sequence ID" value="CAF3788233.1"/>
    <property type="molecule type" value="Genomic_DNA"/>
</dbReference>
<dbReference type="Pfam" id="PF00734">
    <property type="entry name" value="CBM_1"/>
    <property type="match status" value="1"/>
</dbReference>
<protein>
    <recommendedName>
        <fullName evidence="3">CBM1 domain-containing protein</fullName>
    </recommendedName>
</protein>
<evidence type="ECO:0000313" key="9">
    <source>
        <dbReference type="Proteomes" id="UP000663866"/>
    </source>
</evidence>
<dbReference type="AlphaFoldDB" id="A0A819B836"/>
<evidence type="ECO:0000313" key="8">
    <source>
        <dbReference type="Proteomes" id="UP000663842"/>
    </source>
</evidence>
<dbReference type="GO" id="GO:0005576">
    <property type="term" value="C:extracellular region"/>
    <property type="evidence" value="ECO:0007669"/>
    <property type="project" value="InterPro"/>
</dbReference>
<dbReference type="PROSITE" id="PS51164">
    <property type="entry name" value="CBM1_2"/>
    <property type="match status" value="1"/>
</dbReference>
<dbReference type="Proteomes" id="UP000681720">
    <property type="component" value="Unassembled WGS sequence"/>
</dbReference>
<feature type="signal peptide" evidence="2">
    <location>
        <begin position="1"/>
        <end position="17"/>
    </location>
</feature>
<evidence type="ECO:0000313" key="6">
    <source>
        <dbReference type="EMBL" id="CAF4418136.1"/>
    </source>
</evidence>
<evidence type="ECO:0000256" key="1">
    <source>
        <dbReference type="ARBA" id="ARBA00022729"/>
    </source>
</evidence>
<proteinExistence type="predicted"/>
<evidence type="ECO:0000256" key="2">
    <source>
        <dbReference type="SAM" id="SignalP"/>
    </source>
</evidence>
<dbReference type="Proteomes" id="UP000663842">
    <property type="component" value="Unassembled WGS sequence"/>
</dbReference>
<dbReference type="InterPro" id="IPR035971">
    <property type="entry name" value="CBD_sf"/>
</dbReference>
<reference evidence="4" key="1">
    <citation type="submission" date="2021-02" db="EMBL/GenBank/DDBJ databases">
        <authorList>
            <person name="Nowell W R."/>
        </authorList>
    </citation>
    <scope>NUCLEOTIDE SEQUENCE</scope>
</reference>
<feature type="domain" description="CBM1" evidence="3">
    <location>
        <begin position="126"/>
        <end position="162"/>
    </location>
</feature>
<dbReference type="GO" id="GO:0005975">
    <property type="term" value="P:carbohydrate metabolic process"/>
    <property type="evidence" value="ECO:0007669"/>
    <property type="project" value="InterPro"/>
</dbReference>
<dbReference type="Proteomes" id="UP000663866">
    <property type="component" value="Unassembled WGS sequence"/>
</dbReference>
<dbReference type="Proteomes" id="UP000681967">
    <property type="component" value="Unassembled WGS sequence"/>
</dbReference>
<evidence type="ECO:0000313" key="4">
    <source>
        <dbReference type="EMBL" id="CAF3788233.1"/>
    </source>
</evidence>
<feature type="chain" id="PRO_5035617589" description="CBM1 domain-containing protein" evidence="2">
    <location>
        <begin position="18"/>
        <end position="202"/>
    </location>
</feature>
<name>A0A819B836_9BILA</name>
<dbReference type="EMBL" id="CAJOBG010001482">
    <property type="protein sequence ID" value="CAF3933150.1"/>
    <property type="molecule type" value="Genomic_DNA"/>
</dbReference>
<dbReference type="SMART" id="SM00236">
    <property type="entry name" value="fCBD"/>
    <property type="match status" value="2"/>
</dbReference>
<dbReference type="GO" id="GO:0030248">
    <property type="term" value="F:cellulose binding"/>
    <property type="evidence" value="ECO:0007669"/>
    <property type="project" value="InterPro"/>
</dbReference>
<dbReference type="SUPFAM" id="SSF57180">
    <property type="entry name" value="Cellulose-binding domain"/>
    <property type="match status" value="1"/>
</dbReference>
<evidence type="ECO:0000313" key="7">
    <source>
        <dbReference type="EMBL" id="CAF4459396.1"/>
    </source>
</evidence>